<feature type="region of interest" description="Disordered" evidence="1">
    <location>
        <begin position="1"/>
        <end position="50"/>
    </location>
</feature>
<feature type="compositionally biased region" description="Basic and acidic residues" evidence="1">
    <location>
        <begin position="9"/>
        <end position="18"/>
    </location>
</feature>
<proteinExistence type="predicted"/>
<accession>A0A7J4J2U0</accession>
<dbReference type="AlphaFoldDB" id="A0A7J4J2U0"/>
<evidence type="ECO:0000256" key="1">
    <source>
        <dbReference type="SAM" id="MobiDB-lite"/>
    </source>
</evidence>
<protein>
    <submittedName>
        <fullName evidence="2">Uncharacterized protein</fullName>
    </submittedName>
</protein>
<sequence>MNADYGDVLSKRSKDTSRFKKTRSRQRWKWKKKKMRRKKRKKRYMRQRAK</sequence>
<feature type="compositionally biased region" description="Basic residues" evidence="1">
    <location>
        <begin position="19"/>
        <end position="50"/>
    </location>
</feature>
<gene>
    <name evidence="2" type="ORF">HA254_02690</name>
</gene>
<evidence type="ECO:0000313" key="2">
    <source>
        <dbReference type="EMBL" id="HIH09556.1"/>
    </source>
</evidence>
<evidence type="ECO:0000313" key="3">
    <source>
        <dbReference type="Proteomes" id="UP000565078"/>
    </source>
</evidence>
<dbReference type="EMBL" id="DUGC01000046">
    <property type="protein sequence ID" value="HIH09556.1"/>
    <property type="molecule type" value="Genomic_DNA"/>
</dbReference>
<organism evidence="2 3">
    <name type="scientific">Candidatus Iainarchaeum sp</name>
    <dbReference type="NCBI Taxonomy" id="3101447"/>
    <lineage>
        <taxon>Archaea</taxon>
        <taxon>Candidatus Iainarchaeota</taxon>
        <taxon>Candidatus Iainarchaeia</taxon>
        <taxon>Candidatus Iainarchaeales</taxon>
        <taxon>Candidatus Iainarchaeaceae</taxon>
        <taxon>Candidatus Iainarchaeum</taxon>
    </lineage>
</organism>
<dbReference type="Proteomes" id="UP000565078">
    <property type="component" value="Unassembled WGS sequence"/>
</dbReference>
<comment type="caution">
    <text evidence="2">The sequence shown here is derived from an EMBL/GenBank/DDBJ whole genome shotgun (WGS) entry which is preliminary data.</text>
</comment>
<name>A0A7J4J2U0_9ARCH</name>
<reference evidence="3" key="1">
    <citation type="journal article" date="2020" name="bioRxiv">
        <title>A rank-normalized archaeal taxonomy based on genome phylogeny resolves widespread incomplete and uneven classifications.</title>
        <authorList>
            <person name="Rinke C."/>
            <person name="Chuvochina M."/>
            <person name="Mussig A.J."/>
            <person name="Chaumeil P.-A."/>
            <person name="Waite D.W."/>
            <person name="Whitman W.B."/>
            <person name="Parks D.H."/>
            <person name="Hugenholtz P."/>
        </authorList>
    </citation>
    <scope>NUCLEOTIDE SEQUENCE [LARGE SCALE GENOMIC DNA]</scope>
</reference>